<dbReference type="PANTHER" id="PTHR30348">
    <property type="entry name" value="UNCHARACTERIZED PROTEIN YECE"/>
    <property type="match status" value="1"/>
</dbReference>
<dbReference type="Proteomes" id="UP001164748">
    <property type="component" value="Chromosome"/>
</dbReference>
<reference evidence="1" key="1">
    <citation type="submission" date="2022-09" db="EMBL/GenBank/DDBJ databases">
        <authorList>
            <person name="Li Z.-J."/>
        </authorList>
    </citation>
    <scope>NUCLEOTIDE SEQUENCE</scope>
    <source>
        <strain evidence="1">TGB11</strain>
    </source>
</reference>
<dbReference type="AlphaFoldDB" id="A0AA47KJF6"/>
<dbReference type="PANTHER" id="PTHR30348:SF9">
    <property type="entry name" value="UPF0759 PROTEIN YECE"/>
    <property type="match status" value="1"/>
</dbReference>
<dbReference type="SUPFAM" id="SSF117396">
    <property type="entry name" value="TM1631-like"/>
    <property type="match status" value="1"/>
</dbReference>
<dbReference type="InterPro" id="IPR036520">
    <property type="entry name" value="UPF0759_sf"/>
</dbReference>
<dbReference type="InterPro" id="IPR002763">
    <property type="entry name" value="DUF72"/>
</dbReference>
<evidence type="ECO:0000313" key="2">
    <source>
        <dbReference type="Proteomes" id="UP001164748"/>
    </source>
</evidence>
<organism evidence="1 2">
    <name type="scientific">Salinivibrio kushneri</name>
    <dbReference type="NCBI Taxonomy" id="1908198"/>
    <lineage>
        <taxon>Bacteria</taxon>
        <taxon>Pseudomonadati</taxon>
        <taxon>Pseudomonadota</taxon>
        <taxon>Gammaproteobacteria</taxon>
        <taxon>Vibrionales</taxon>
        <taxon>Vibrionaceae</taxon>
        <taxon>Salinivibrio</taxon>
    </lineage>
</organism>
<dbReference type="EMBL" id="CP114588">
    <property type="protein sequence ID" value="WBA07913.1"/>
    <property type="molecule type" value="Genomic_DNA"/>
</dbReference>
<sequence length="292" mass="32498">MVSLLHQDLNPPLRLGLTQWSHPSWQHHFYPPGTKSGERLARYAEVFNTVEGNTTFYASPSPQTVSNWAAAIPDSFQFTFKLPKTITHQCQLRHAQDLTADFIKLMAPLHNHIGQWTIQLPARFGPEGLASLAAFLESLPRAFSLGVEVRHPAFFAKGEAEKALNRLLIDHHANRVIMDSRPVFAAKPDTPAIIDAQKKKPRVPVHAIATSDAPMIRFIGHPDLPENTAFFDPWIPRLSKWIAAGKTPYLMIHTSDNDQAPALAAQLYQRLDLSTPLASVTRAAQSQQGALF</sequence>
<evidence type="ECO:0000313" key="1">
    <source>
        <dbReference type="EMBL" id="WBA07913.1"/>
    </source>
</evidence>
<proteinExistence type="predicted"/>
<protein>
    <submittedName>
        <fullName evidence="1">DUF72 domain-containing protein</fullName>
    </submittedName>
</protein>
<accession>A0AA47KJF6</accession>
<dbReference type="RefSeq" id="WP_269578489.1">
    <property type="nucleotide sequence ID" value="NZ_CP114588.1"/>
</dbReference>
<name>A0AA47KJF6_9GAMM</name>
<dbReference type="Gene3D" id="3.20.20.410">
    <property type="entry name" value="Protein of unknown function UPF0759"/>
    <property type="match status" value="1"/>
</dbReference>
<dbReference type="Pfam" id="PF01904">
    <property type="entry name" value="DUF72"/>
    <property type="match status" value="1"/>
</dbReference>
<gene>
    <name evidence="1" type="ORF">N8M53_08690</name>
</gene>